<dbReference type="GO" id="GO:0016887">
    <property type="term" value="F:ATP hydrolysis activity"/>
    <property type="evidence" value="ECO:0007669"/>
    <property type="project" value="InterPro"/>
</dbReference>
<keyword evidence="9" id="KW-1185">Reference proteome</keyword>
<dbReference type="Proteomes" id="UP001165289">
    <property type="component" value="Unassembled WGS sequence"/>
</dbReference>
<evidence type="ECO:0000256" key="5">
    <source>
        <dbReference type="ARBA" id="ARBA00022833"/>
    </source>
</evidence>
<dbReference type="PANTHER" id="PTHR22605:SF16">
    <property type="entry name" value="E3 UBIQUITIN-PROTEIN LIGASE RNF213"/>
    <property type="match status" value="1"/>
</dbReference>
<reference evidence="8 9" key="1">
    <citation type="journal article" date="2023" name="BMC Biol.">
        <title>The compact genome of the sponge Oopsacas minuta (Hexactinellida) is lacking key metazoan core genes.</title>
        <authorList>
            <person name="Santini S."/>
            <person name="Schenkelaars Q."/>
            <person name="Jourda C."/>
            <person name="Duchesne M."/>
            <person name="Belahbib H."/>
            <person name="Rocher C."/>
            <person name="Selva M."/>
            <person name="Riesgo A."/>
            <person name="Vervoort M."/>
            <person name="Leys S.P."/>
            <person name="Kodjabachian L."/>
            <person name="Le Bivic A."/>
            <person name="Borchiellini C."/>
            <person name="Claverie J.M."/>
            <person name="Renard E."/>
        </authorList>
    </citation>
    <scope>NUCLEOTIDE SEQUENCE [LARGE SCALE GENOMIC DNA]</scope>
    <source>
        <strain evidence="8">SPO-2</strain>
    </source>
</reference>
<evidence type="ECO:0000256" key="4">
    <source>
        <dbReference type="ARBA" id="ARBA00022771"/>
    </source>
</evidence>
<keyword evidence="2" id="KW-0963">Cytoplasm</keyword>
<keyword evidence="3" id="KW-0479">Metal-binding</keyword>
<evidence type="ECO:0000256" key="1">
    <source>
        <dbReference type="ARBA" id="ARBA00004496"/>
    </source>
</evidence>
<keyword evidence="4" id="KW-0863">Zinc-finger</keyword>
<sequence length="1609" mass="186660">MVHTILSFKYFSNFTGIFFKTLCQRLTILLRDQCESIDTNTDWLLQTANCGEDIQSSGTFRKAVNLRINNTITPLIAELIACLDRNGNLELALYNEEEPECLFNLWHDIFRDERLLVLQYKDTISPNTLQPRRRVPVLSDGAGGQYFECSFPFSFFIKDFVLDLWKQFIIRKPDTSISLWGQFESIFNQTTLGQLVNLNLMSDEKGYDSILHYLMDFIHMHTHASTQDQYNVYESVILLRIELFSDHQASEEEEQSEITPNRTLTIPKIHCAYEESKQLLDLLQQAFILEKDLERKLFRIIKEMNENKDSRLSCLELILLEEIIASCHHTRERTACKEQAEKYVTEIRQWQSVVERGLSFNRPDYPGYNTTVNSIRAKWNRILAVQLFVSNCTLAVQHSCTESSTNRLFMILTETPDFTSVQTIKDTLDILSDCLSRLPGGQRGLMKLKQKFRECATRFFISLLTSLTFKSLPSSQPNAELIELLMEFVILDKGNMEELERNEKSSINLFKKNGLNPSLSFKTFLLQLMIKHRRDVFEDILSHYLSHSLLDLENIQAKQELYMIIIHSIEDSRHQFFKQQSIEEQIFLIDFTLRNDSPRIYGLANHSYIQYATLEMIATLRYICIHISHWIIECFKLKTLLDSQLPGYIVAERRRLIFNFKNICLMHGNENLHVFLLKNIYHQLGSDTLHLITNNRDCSWIIPENVIERMMESQYQSPDYFMIYGDNYAKLKYSAEQANVSQSKDSLLQYFDAGENNAQEIQTNIEYFLYSIFQIKTESLRRRNNTDESEGFIALRDLFNTNLSTIQVELLQIGIQMLSDTRIGSLHFSSNSNNNQISLSRVIYHMAIMLSSNVYPKLFSPISLLYENPHLLTNTLFPTMMDDHLLTVKQAMLGKEGTGQWYTCVNGHAYFVGECGQPRQAQTCPDCGLWVGQDHRVRQAGTKLNTTADSTKHGYVLGRVDQRQKIPSSERSLSPASVSLIRALMDISFIWSSCSKHPTDSSHVLRSLVRGGLDDPRDLTNFFYLHLERDVLDITQLTGKNFEETTFLLHLIIRSLMDRAGEPCLIHTELSTRELREQWEKEFDMKFIQPILTSLNTDVQKQMEQVLSEKRIANNPLLRIVYERDQSEPNNPLPHLWRYRTIVSLEHFSQSFSTADLNTKNKCPLVDKFLKEENKLFVTRYLPDIVQLQRRVGDKFLHRLDRREAANTSIKDFLDRMKTENKQESEELAKLVESLATAWSIIGEDVKKNGRLKMEEALEQQEITPATSLAYLLPSSTGDGVLITSLTDYLVLIHNSFVHVYRDRVKGSRSDKIPLRELNMSYVIEYEEHLQPLLLSHAHYSLALGQGSQVTYDFEGVEQQLMEQFIQNKPLILAEHLRFEYIREAYNLGVFEQVRHKVQQTELKENLWRLIREELDSLEAVSDVLLVLDVVIGFLSSAGGDPEQKLSTYLYDVLKYSHASHGAGPLQSRRAEGNVSLKHILSFWRFLSIEKASKLSIIGQIPFSSLRDEFREVVSKEEKEQIQSSCDHFPVDKILVFLHDFILFFVRERDAEESNYGMRESIQEYDPDWKLLELFHHFPEGIKLSQCASAWAVLAQQEHIISNQLNNSV</sequence>
<evidence type="ECO:0000259" key="7">
    <source>
        <dbReference type="PROSITE" id="PS51981"/>
    </source>
</evidence>
<accession>A0AAV7K3F3</accession>
<evidence type="ECO:0000313" key="9">
    <source>
        <dbReference type="Proteomes" id="UP001165289"/>
    </source>
</evidence>
<dbReference type="GO" id="GO:0005737">
    <property type="term" value="C:cytoplasm"/>
    <property type="evidence" value="ECO:0007669"/>
    <property type="project" value="UniProtKB-SubCell"/>
</dbReference>
<dbReference type="GO" id="GO:0002376">
    <property type="term" value="P:immune system process"/>
    <property type="evidence" value="ECO:0007669"/>
    <property type="project" value="UniProtKB-KW"/>
</dbReference>
<dbReference type="GO" id="GO:0004842">
    <property type="term" value="F:ubiquitin-protein transferase activity"/>
    <property type="evidence" value="ECO:0007669"/>
    <property type="project" value="InterPro"/>
</dbReference>
<dbReference type="PROSITE" id="PS51981">
    <property type="entry name" value="ZF_RZ"/>
    <property type="match status" value="1"/>
</dbReference>
<dbReference type="Pfam" id="PF20173">
    <property type="entry name" value="ZnF_RZ-type"/>
    <property type="match status" value="1"/>
</dbReference>
<keyword evidence="5" id="KW-0862">Zinc</keyword>
<dbReference type="InterPro" id="IPR031248">
    <property type="entry name" value="RNF213"/>
</dbReference>
<dbReference type="EMBL" id="JAKMXF010000177">
    <property type="protein sequence ID" value="KAI6655769.1"/>
    <property type="molecule type" value="Genomic_DNA"/>
</dbReference>
<evidence type="ECO:0000256" key="3">
    <source>
        <dbReference type="ARBA" id="ARBA00022723"/>
    </source>
</evidence>
<evidence type="ECO:0000313" key="8">
    <source>
        <dbReference type="EMBL" id="KAI6655769.1"/>
    </source>
</evidence>
<dbReference type="GO" id="GO:0008270">
    <property type="term" value="F:zinc ion binding"/>
    <property type="evidence" value="ECO:0007669"/>
    <property type="project" value="UniProtKB-KW"/>
</dbReference>
<organism evidence="8 9">
    <name type="scientific">Oopsacas minuta</name>
    <dbReference type="NCBI Taxonomy" id="111878"/>
    <lineage>
        <taxon>Eukaryota</taxon>
        <taxon>Metazoa</taxon>
        <taxon>Porifera</taxon>
        <taxon>Hexactinellida</taxon>
        <taxon>Hexasterophora</taxon>
        <taxon>Lyssacinosida</taxon>
        <taxon>Leucopsacidae</taxon>
        <taxon>Oopsacas</taxon>
    </lineage>
</organism>
<dbReference type="PANTHER" id="PTHR22605">
    <property type="entry name" value="RZ-TYPE DOMAIN-CONTAINING PROTEIN"/>
    <property type="match status" value="1"/>
</dbReference>
<proteinExistence type="predicted"/>
<evidence type="ECO:0000256" key="6">
    <source>
        <dbReference type="ARBA" id="ARBA00022859"/>
    </source>
</evidence>
<protein>
    <submittedName>
        <fullName evidence="8">E3 ubiquitin-protein ligase</fullName>
    </submittedName>
</protein>
<name>A0AAV7K3F3_9METZ</name>
<evidence type="ECO:0000256" key="2">
    <source>
        <dbReference type="ARBA" id="ARBA00022490"/>
    </source>
</evidence>
<keyword evidence="6" id="KW-0391">Immunity</keyword>
<dbReference type="InterPro" id="IPR046439">
    <property type="entry name" value="ZF_RZ_dom"/>
</dbReference>
<comment type="caution">
    <text evidence="8">The sequence shown here is derived from an EMBL/GenBank/DDBJ whole genome shotgun (WGS) entry which is preliminary data.</text>
</comment>
<comment type="subcellular location">
    <subcellularLocation>
        <location evidence="1">Cytoplasm</location>
    </subcellularLocation>
</comment>
<gene>
    <name evidence="8" type="ORF">LOD99_1911</name>
</gene>
<feature type="domain" description="RZ-type" evidence="7">
    <location>
        <begin position="880"/>
        <end position="953"/>
    </location>
</feature>